<proteinExistence type="predicted"/>
<dbReference type="STRING" id="1776.BHQ18_27860"/>
<dbReference type="EMBL" id="MIHA01000037">
    <property type="protein sequence ID" value="ODQ85944.1"/>
    <property type="molecule type" value="Genomic_DNA"/>
</dbReference>
<evidence type="ECO:0000313" key="2">
    <source>
        <dbReference type="Proteomes" id="UP000094053"/>
    </source>
</evidence>
<accession>A0A1E3R7Z5</accession>
<reference evidence="2" key="1">
    <citation type="submission" date="2016-09" db="EMBL/GenBank/DDBJ databases">
        <authorList>
            <person name="Greninger A.L."/>
            <person name="Jerome K.R."/>
            <person name="Mcnair B."/>
            <person name="Wallis C."/>
            <person name="Fang F."/>
        </authorList>
    </citation>
    <scope>NUCLEOTIDE SEQUENCE [LARGE SCALE GENOMIC DNA]</scope>
    <source>
        <strain evidence="2">M6</strain>
    </source>
</reference>
<keyword evidence="2" id="KW-1185">Reference proteome</keyword>
<comment type="caution">
    <text evidence="1">The sequence shown here is derived from an EMBL/GenBank/DDBJ whole genome shotgun (WGS) entry which is preliminary data.</text>
</comment>
<dbReference type="AlphaFoldDB" id="A0A1E3R7Z5"/>
<organism evidence="1 2">
    <name type="scientific">Mycolicibacterium flavescens</name>
    <name type="common">Mycobacterium flavescens</name>
    <dbReference type="NCBI Taxonomy" id="1776"/>
    <lineage>
        <taxon>Bacteria</taxon>
        <taxon>Bacillati</taxon>
        <taxon>Actinomycetota</taxon>
        <taxon>Actinomycetes</taxon>
        <taxon>Mycobacteriales</taxon>
        <taxon>Mycobacteriaceae</taxon>
        <taxon>Mycolicibacterium</taxon>
    </lineage>
</organism>
<gene>
    <name evidence="1" type="ORF">BHQ18_27860</name>
</gene>
<sequence length="91" mass="10446">MQKAFPAGDPQDRFRRVRQDKSGDYLTTSCSFVDTFDHPRIKQPLARSCQMMRMDRTLELGVLRVRQLGLHTRLSSRPLGVKQLDDARGGQ</sequence>
<protein>
    <submittedName>
        <fullName evidence="1">Uncharacterized protein</fullName>
    </submittedName>
</protein>
<dbReference type="Proteomes" id="UP000094053">
    <property type="component" value="Unassembled WGS sequence"/>
</dbReference>
<evidence type="ECO:0000313" key="1">
    <source>
        <dbReference type="EMBL" id="ODQ85944.1"/>
    </source>
</evidence>
<name>A0A1E3R7Z5_MYCFV</name>